<reference evidence="3" key="1">
    <citation type="journal article" date="2019" name="Int. J. Syst. Evol. Microbiol.">
        <title>The Global Catalogue of Microorganisms (GCM) 10K type strain sequencing project: providing services to taxonomists for standard genome sequencing and annotation.</title>
        <authorList>
            <consortium name="The Broad Institute Genomics Platform"/>
            <consortium name="The Broad Institute Genome Sequencing Center for Infectious Disease"/>
            <person name="Wu L."/>
            <person name="Ma J."/>
        </authorList>
    </citation>
    <scope>NUCLEOTIDE SEQUENCE [LARGE SCALE GENOMIC DNA]</scope>
    <source>
        <strain evidence="3">CCM 7043</strain>
    </source>
</reference>
<comment type="caution">
    <text evidence="2">The sequence shown here is derived from an EMBL/GenBank/DDBJ whole genome shotgun (WGS) entry which is preliminary data.</text>
</comment>
<name>A0ABW4V2P2_9MICO</name>
<gene>
    <name evidence="2" type="ORF">ACFSL2_05955</name>
</gene>
<keyword evidence="3" id="KW-1185">Reference proteome</keyword>
<evidence type="ECO:0000313" key="3">
    <source>
        <dbReference type="Proteomes" id="UP001597338"/>
    </source>
</evidence>
<evidence type="ECO:0000313" key="2">
    <source>
        <dbReference type="EMBL" id="MFD2025050.1"/>
    </source>
</evidence>
<dbReference type="Proteomes" id="UP001597338">
    <property type="component" value="Unassembled WGS sequence"/>
</dbReference>
<sequence length="469" mass="52206">MTWLSPDPVDIGRLDWLRQDPLAGGSVWPRATAAELREWHTWGFTGSEIVAWREALVRSMQIEVREDDPEGLYASMLPMSAALWRGGGFSPTEAGKWCEATAGHTANVNVPVFAREWCALELDADLGREWLGELDVFGDLEIDLRDIGRLLNAGWSSTIAFLFLLLRRMATGAQVGLPEAVAWAETGLPVELVLTYARAGMQLGDIGRAERSRRETLAQGQPWKPPMVLTVSPEDGAMLNVVIAGARDLGIPAGPWTEFVWPDARITRTLRQSLDRYDQPAEWPPRDLPTNRPQPQQGVGSPWDTLESRNGWVEPPMIPEDHALPPEMGFLSEGAHLQAIHDYLAANVDNLEVDEHCEIAWPPEGYLWTPGSYWEPNDEDEDVECSEHGEIPNGDCDECEELAAESVAGATKEAREEEDSVPAVWHWLLHVTTFSSGEGSSSDADEETWEWFETAMHPLSVYYSESAVR</sequence>
<evidence type="ECO:0000256" key="1">
    <source>
        <dbReference type="SAM" id="MobiDB-lite"/>
    </source>
</evidence>
<proteinExistence type="predicted"/>
<protein>
    <submittedName>
        <fullName evidence="2">Uncharacterized protein</fullName>
    </submittedName>
</protein>
<feature type="region of interest" description="Disordered" evidence="1">
    <location>
        <begin position="276"/>
        <end position="310"/>
    </location>
</feature>
<accession>A0ABW4V2P2</accession>
<dbReference type="EMBL" id="JBHUHF010000001">
    <property type="protein sequence ID" value="MFD2025050.1"/>
    <property type="molecule type" value="Genomic_DNA"/>
</dbReference>
<organism evidence="2 3">
    <name type="scientific">Promicromonospora aerolata</name>
    <dbReference type="NCBI Taxonomy" id="195749"/>
    <lineage>
        <taxon>Bacteria</taxon>
        <taxon>Bacillati</taxon>
        <taxon>Actinomycetota</taxon>
        <taxon>Actinomycetes</taxon>
        <taxon>Micrococcales</taxon>
        <taxon>Promicromonosporaceae</taxon>
        <taxon>Promicromonospora</taxon>
    </lineage>
</organism>
<dbReference type="RefSeq" id="WP_377196966.1">
    <property type="nucleotide sequence ID" value="NZ_JBHUHF010000001.1"/>
</dbReference>